<dbReference type="eggNOG" id="KOG0817">
    <property type="taxonomic scope" value="Eukaryota"/>
</dbReference>
<dbReference type="STRING" id="764103.G7DYE6"/>
<evidence type="ECO:0000256" key="1">
    <source>
        <dbReference type="ARBA" id="ARBA00005567"/>
    </source>
</evidence>
<sequence>MEICSQRRAQPTDEMPPKASHTHLTPATMSAQFKKAVDIIQELPKDGNIKPSQNDQLKFYGLYKQAKIGDVNTSRPGTFDFAGKAKWDAWSANKGMSQEDAQTKYVETFKEVFGRYEDDEEAKKALASVREVRSKGMLFLTCSAQLDSSRHRQQYSEVVPERSM</sequence>
<dbReference type="FunFam" id="1.20.80.10:FF:000010">
    <property type="entry name" value="Acyl-CoA-binding domain-containing protein 5"/>
    <property type="match status" value="1"/>
</dbReference>
<dbReference type="InParanoid" id="G7DYE6"/>
<dbReference type="PANTHER" id="PTHR23310">
    <property type="entry name" value="ACYL-COA-BINDING PROTEIN, ACBP"/>
    <property type="match status" value="1"/>
</dbReference>
<evidence type="ECO:0000313" key="6">
    <source>
        <dbReference type="Proteomes" id="UP000009131"/>
    </source>
</evidence>
<dbReference type="PANTHER" id="PTHR23310:SF62">
    <property type="entry name" value="ACYL-COA BINDING PROTEIN 1, ISOFORM A"/>
    <property type="match status" value="1"/>
</dbReference>
<dbReference type="HOGENOM" id="CLU_1619450_0_0_1"/>
<dbReference type="GO" id="GO:0000062">
    <property type="term" value="F:fatty-acyl-CoA binding"/>
    <property type="evidence" value="ECO:0007669"/>
    <property type="project" value="InterPro"/>
</dbReference>
<feature type="domain" description="ACB" evidence="4">
    <location>
        <begin position="29"/>
        <end position="118"/>
    </location>
</feature>
<comment type="similarity">
    <text evidence="1">Belongs to the ACBP family.</text>
</comment>
<reference evidence="5 6" key="2">
    <citation type="journal article" date="2012" name="Open Biol.">
        <title>Characteristics of nucleosomes and linker DNA regions on the genome of the basidiomycete Mixia osmundae revealed by mono- and dinucleosome mapping.</title>
        <authorList>
            <person name="Nishida H."/>
            <person name="Kondo S."/>
            <person name="Matsumoto T."/>
            <person name="Suzuki Y."/>
            <person name="Yoshikawa H."/>
            <person name="Taylor T.D."/>
            <person name="Sugiyama J."/>
        </authorList>
    </citation>
    <scope>NUCLEOTIDE SEQUENCE [LARGE SCALE GENOMIC DNA]</scope>
    <source>
        <strain evidence="6">CBS 9802 / IAM 14324 / JCM 22182 / KY 12970</strain>
    </source>
</reference>
<organism evidence="5 6">
    <name type="scientific">Mixia osmundae (strain CBS 9802 / IAM 14324 / JCM 22182 / KY 12970)</name>
    <dbReference type="NCBI Taxonomy" id="764103"/>
    <lineage>
        <taxon>Eukaryota</taxon>
        <taxon>Fungi</taxon>
        <taxon>Dikarya</taxon>
        <taxon>Basidiomycota</taxon>
        <taxon>Pucciniomycotina</taxon>
        <taxon>Mixiomycetes</taxon>
        <taxon>Mixiales</taxon>
        <taxon>Mixiaceae</taxon>
        <taxon>Mixia</taxon>
    </lineage>
</organism>
<dbReference type="RefSeq" id="XP_014570104.1">
    <property type="nucleotide sequence ID" value="XM_014714618.1"/>
</dbReference>
<protein>
    <recommendedName>
        <fullName evidence="4">ACB domain-containing protein</fullName>
    </recommendedName>
</protein>
<reference evidence="5 6" key="1">
    <citation type="journal article" date="2011" name="J. Gen. Appl. Microbiol.">
        <title>Draft genome sequencing of the enigmatic basidiomycete Mixia osmundae.</title>
        <authorList>
            <person name="Nishida H."/>
            <person name="Nagatsuka Y."/>
            <person name="Sugiyama J."/>
        </authorList>
    </citation>
    <scope>NUCLEOTIDE SEQUENCE [LARGE SCALE GENOMIC DNA]</scope>
    <source>
        <strain evidence="6">CBS 9802 / IAM 14324 / JCM 22182 / KY 12970</strain>
    </source>
</reference>
<keyword evidence="6" id="KW-1185">Reference proteome</keyword>
<comment type="caution">
    <text evidence="5">The sequence shown here is derived from an EMBL/GenBank/DDBJ whole genome shotgun (WGS) entry which is preliminary data.</text>
</comment>
<proteinExistence type="inferred from homology"/>
<dbReference type="AlphaFoldDB" id="G7DYE6"/>
<dbReference type="FunCoup" id="G7DYE6">
    <property type="interactions" value="110"/>
</dbReference>
<dbReference type="OrthoDB" id="346910at2759"/>
<evidence type="ECO:0000256" key="2">
    <source>
        <dbReference type="ARBA" id="ARBA00023121"/>
    </source>
</evidence>
<dbReference type="InterPro" id="IPR000582">
    <property type="entry name" value="Acyl-CoA-binding_protein"/>
</dbReference>
<dbReference type="PRINTS" id="PR00689">
    <property type="entry name" value="ACOABINDINGP"/>
</dbReference>
<name>G7DYE6_MIXOS</name>
<dbReference type="EMBL" id="BABT02000062">
    <property type="protein sequence ID" value="GAA95606.1"/>
    <property type="molecule type" value="Genomic_DNA"/>
</dbReference>
<gene>
    <name evidence="5" type="primary">Mo02262</name>
    <name evidence="5" type="ORF">E5Q_02262</name>
</gene>
<dbReference type="SUPFAM" id="SSF47027">
    <property type="entry name" value="Acyl-CoA binding protein"/>
    <property type="match status" value="1"/>
</dbReference>
<dbReference type="PROSITE" id="PS51228">
    <property type="entry name" value="ACB_2"/>
    <property type="match status" value="1"/>
</dbReference>
<feature type="region of interest" description="Disordered" evidence="3">
    <location>
        <begin position="1"/>
        <end position="24"/>
    </location>
</feature>
<dbReference type="Pfam" id="PF00887">
    <property type="entry name" value="ACBP"/>
    <property type="match status" value="1"/>
</dbReference>
<dbReference type="GO" id="GO:0006631">
    <property type="term" value="P:fatty acid metabolic process"/>
    <property type="evidence" value="ECO:0007669"/>
    <property type="project" value="TreeGrafter"/>
</dbReference>
<evidence type="ECO:0000259" key="4">
    <source>
        <dbReference type="PROSITE" id="PS51228"/>
    </source>
</evidence>
<dbReference type="Gene3D" id="1.20.80.10">
    <property type="match status" value="1"/>
</dbReference>
<keyword evidence="2" id="KW-0446">Lipid-binding</keyword>
<evidence type="ECO:0000256" key="3">
    <source>
        <dbReference type="SAM" id="MobiDB-lite"/>
    </source>
</evidence>
<dbReference type="Proteomes" id="UP000009131">
    <property type="component" value="Unassembled WGS sequence"/>
</dbReference>
<accession>G7DYE6</accession>
<dbReference type="InterPro" id="IPR014352">
    <property type="entry name" value="FERM/acyl-CoA-bd_prot_sf"/>
</dbReference>
<evidence type="ECO:0000313" key="5">
    <source>
        <dbReference type="EMBL" id="GAA95606.1"/>
    </source>
</evidence>
<dbReference type="InterPro" id="IPR035984">
    <property type="entry name" value="Acyl-CoA-binding_sf"/>
</dbReference>